<keyword evidence="13" id="KW-0676">Redox-active center</keyword>
<protein>
    <recommendedName>
        <fullName evidence="4 13">Dihydrolipoyl dehydrogenase</fullName>
        <ecNumber evidence="3 13">1.8.1.4</ecNumber>
    </recommendedName>
</protein>
<dbReference type="EC" id="1.8.1.4" evidence="3 13"/>
<evidence type="ECO:0000259" key="15">
    <source>
        <dbReference type="Pfam" id="PF07992"/>
    </source>
</evidence>
<dbReference type="EMBL" id="LIZX01000262">
    <property type="protein sequence ID" value="KPJ62635.1"/>
    <property type="molecule type" value="Genomic_DNA"/>
</dbReference>
<evidence type="ECO:0000256" key="11">
    <source>
        <dbReference type="PIRSR" id="PIRSR000350-3"/>
    </source>
</evidence>
<dbReference type="InterPro" id="IPR006258">
    <property type="entry name" value="Lipoamide_DH"/>
</dbReference>
<comment type="similarity">
    <text evidence="2 13">Belongs to the class-I pyridine nucleotide-disulfide oxidoreductase family.</text>
</comment>
<feature type="active site" description="Proton acceptor" evidence="10">
    <location>
        <position position="441"/>
    </location>
</feature>
<feature type="disulfide bond" description="Redox-active" evidence="12">
    <location>
        <begin position="43"/>
        <end position="48"/>
    </location>
</feature>
<evidence type="ECO:0000256" key="3">
    <source>
        <dbReference type="ARBA" id="ARBA00012608"/>
    </source>
</evidence>
<evidence type="ECO:0000256" key="8">
    <source>
        <dbReference type="ARBA" id="ARBA00023027"/>
    </source>
</evidence>
<evidence type="ECO:0000256" key="2">
    <source>
        <dbReference type="ARBA" id="ARBA00007532"/>
    </source>
</evidence>
<feature type="binding site" evidence="11">
    <location>
        <position position="309"/>
    </location>
    <ligand>
        <name>FAD</name>
        <dbReference type="ChEBI" id="CHEBI:57692"/>
    </ligand>
</feature>
<comment type="subcellular location">
    <subcellularLocation>
        <location evidence="1">Cytoplasm</location>
    </subcellularLocation>
</comment>
<keyword evidence="11" id="KW-0547">Nucleotide-binding</keyword>
<evidence type="ECO:0000256" key="13">
    <source>
        <dbReference type="RuleBase" id="RU003692"/>
    </source>
</evidence>
<feature type="binding site" evidence="11">
    <location>
        <begin position="144"/>
        <end position="146"/>
    </location>
    <ligand>
        <name>FAD</name>
        <dbReference type="ChEBI" id="CHEBI:57692"/>
    </ligand>
</feature>
<keyword evidence="7 13" id="KW-0560">Oxidoreductase</keyword>
<sequence>MNRDGENLVIIGGGPAGYVGAIRAAQLGATVTLVEKEEVGGTCLNVGCISTKVLTSAAYSLSTLKHAGRWGLKVRGTDLDFSQLMKRKQMVVTRLVTGVKGLLKARGVNLIKGTATFLDETKIEVRLEDGATQKLEAAKFLIATGSVPIELPIPGIESEGVIGSTGALSLTAVPKSMLIIGGGYIGCEFAYIYHSFGTQITIVEKILPGEDEEVGASLRTSMERSGIKIFTDSKVSRIAPTKEGTKTVTISAKDGETKVDVEKVLVSVGRKANTKEMGLEKLGIEMDRGTILTDDHLGTNLPHIFAAGDCIGNWLLAHVASMEAEIAVENALGEDKKMDYTAIPACIFTHPEIGSVGLNEKRAKEKGLEIKTGKFPLVACGRAQAENETEGFVKVVVEKTSGKILGAQILGHRATDLIAELTLAIKMRATTQNIIDTIHAHPTLSEPIREAFLKAEGRPIHMM</sequence>
<dbReference type="GO" id="GO:0050660">
    <property type="term" value="F:flavin adenine dinucleotide binding"/>
    <property type="evidence" value="ECO:0007669"/>
    <property type="project" value="InterPro"/>
</dbReference>
<dbReference type="InterPro" id="IPR036188">
    <property type="entry name" value="FAD/NAD-bd_sf"/>
</dbReference>
<feature type="binding site" evidence="11">
    <location>
        <begin position="181"/>
        <end position="188"/>
    </location>
    <ligand>
        <name>NAD(+)</name>
        <dbReference type="ChEBI" id="CHEBI:57540"/>
    </ligand>
</feature>
<feature type="domain" description="FAD/NAD(P)-binding" evidence="15">
    <location>
        <begin position="7"/>
        <end position="324"/>
    </location>
</feature>
<evidence type="ECO:0000256" key="6">
    <source>
        <dbReference type="ARBA" id="ARBA00022827"/>
    </source>
</evidence>
<reference evidence="16 17" key="1">
    <citation type="journal article" date="2015" name="Microbiome">
        <title>Genomic resolution of linkages in carbon, nitrogen, and sulfur cycling among widespread estuary sediment bacteria.</title>
        <authorList>
            <person name="Baker B.J."/>
            <person name="Lazar C.S."/>
            <person name="Teske A.P."/>
            <person name="Dick G.J."/>
        </authorList>
    </citation>
    <scope>NUCLEOTIDE SEQUENCE [LARGE SCALE GENOMIC DNA]</scope>
    <source>
        <strain evidence="16">DG_54_3</strain>
    </source>
</reference>
<comment type="cofactor">
    <cofactor evidence="11 13">
        <name>FAD</name>
        <dbReference type="ChEBI" id="CHEBI:57692"/>
    </cofactor>
    <text evidence="11 13">Binds 1 FAD per subunit.</text>
</comment>
<dbReference type="SUPFAM" id="SSF51905">
    <property type="entry name" value="FAD/NAD(P)-binding domain"/>
    <property type="match status" value="1"/>
</dbReference>
<keyword evidence="8 11" id="KW-0520">NAD</keyword>
<keyword evidence="5 13" id="KW-0285">Flavoprotein</keyword>
<dbReference type="GO" id="GO:0004148">
    <property type="term" value="F:dihydrolipoyl dehydrogenase (NADH) activity"/>
    <property type="evidence" value="ECO:0007669"/>
    <property type="project" value="UniProtKB-EC"/>
</dbReference>
<dbReference type="InterPro" id="IPR016156">
    <property type="entry name" value="FAD/NAD-linked_Rdtase_dimer_sf"/>
</dbReference>
<evidence type="ECO:0000313" key="16">
    <source>
        <dbReference type="EMBL" id="KPJ62635.1"/>
    </source>
</evidence>
<dbReference type="Gene3D" id="3.30.390.30">
    <property type="match status" value="1"/>
</dbReference>
<evidence type="ECO:0000259" key="14">
    <source>
        <dbReference type="Pfam" id="PF02852"/>
    </source>
</evidence>
<dbReference type="InterPro" id="IPR004099">
    <property type="entry name" value="Pyr_nucl-diS_OxRdtase_dimer"/>
</dbReference>
<dbReference type="AlphaFoldDB" id="A0A0S7XK59"/>
<evidence type="ECO:0000256" key="4">
    <source>
        <dbReference type="ARBA" id="ARBA00016961"/>
    </source>
</evidence>
<name>A0A0S7XK59_UNCSA</name>
<dbReference type="NCBIfam" id="TIGR01350">
    <property type="entry name" value="lipoamide_DH"/>
    <property type="match status" value="1"/>
</dbReference>
<dbReference type="InterPro" id="IPR023753">
    <property type="entry name" value="FAD/NAD-binding_dom"/>
</dbReference>
<evidence type="ECO:0000256" key="5">
    <source>
        <dbReference type="ARBA" id="ARBA00022630"/>
    </source>
</evidence>
<dbReference type="PATRIC" id="fig|1703775.3.peg.3048"/>
<evidence type="ECO:0000256" key="12">
    <source>
        <dbReference type="PIRSR" id="PIRSR000350-4"/>
    </source>
</evidence>
<dbReference type="PANTHER" id="PTHR22912">
    <property type="entry name" value="DISULFIDE OXIDOREDUCTASE"/>
    <property type="match status" value="1"/>
</dbReference>
<dbReference type="PRINTS" id="PR00411">
    <property type="entry name" value="PNDRDTASEI"/>
</dbReference>
<dbReference type="FunFam" id="3.30.390.30:FF:000001">
    <property type="entry name" value="Dihydrolipoyl dehydrogenase"/>
    <property type="match status" value="1"/>
</dbReference>
<proteinExistence type="inferred from homology"/>
<evidence type="ECO:0000256" key="1">
    <source>
        <dbReference type="ARBA" id="ARBA00004496"/>
    </source>
</evidence>
<feature type="binding site" evidence="11">
    <location>
        <position position="269"/>
    </location>
    <ligand>
        <name>NAD(+)</name>
        <dbReference type="ChEBI" id="CHEBI:57540"/>
    </ligand>
</feature>
<comment type="miscellaneous">
    <text evidence="13">The active site is a redox-active disulfide bond.</text>
</comment>
<evidence type="ECO:0000256" key="10">
    <source>
        <dbReference type="PIRSR" id="PIRSR000350-2"/>
    </source>
</evidence>
<evidence type="ECO:0000313" key="17">
    <source>
        <dbReference type="Proteomes" id="UP000051861"/>
    </source>
</evidence>
<organism evidence="16 17">
    <name type="scientific">candidate division WOR-1 bacterium DG_54_3</name>
    <dbReference type="NCBI Taxonomy" id="1703775"/>
    <lineage>
        <taxon>Bacteria</taxon>
        <taxon>Bacillati</taxon>
        <taxon>Saganbacteria</taxon>
    </lineage>
</organism>
<dbReference type="Proteomes" id="UP000051861">
    <property type="component" value="Unassembled WGS sequence"/>
</dbReference>
<gene>
    <name evidence="16" type="ORF">AMJ44_15400</name>
</gene>
<evidence type="ECO:0000256" key="7">
    <source>
        <dbReference type="ARBA" id="ARBA00023002"/>
    </source>
</evidence>
<accession>A0A0S7XK59</accession>
<dbReference type="GO" id="GO:0006103">
    <property type="term" value="P:2-oxoglutarate metabolic process"/>
    <property type="evidence" value="ECO:0007669"/>
    <property type="project" value="TreeGrafter"/>
</dbReference>
<dbReference type="Pfam" id="PF02852">
    <property type="entry name" value="Pyr_redox_dim"/>
    <property type="match status" value="1"/>
</dbReference>
<feature type="domain" description="Pyridine nucleotide-disulphide oxidoreductase dimerisation" evidence="14">
    <location>
        <begin position="343"/>
        <end position="451"/>
    </location>
</feature>
<dbReference type="InterPro" id="IPR001100">
    <property type="entry name" value="Pyr_nuc-diS_OxRdtase"/>
</dbReference>
<evidence type="ECO:0000256" key="9">
    <source>
        <dbReference type="ARBA" id="ARBA00049187"/>
    </source>
</evidence>
<dbReference type="PANTHER" id="PTHR22912:SF217">
    <property type="entry name" value="DIHYDROLIPOYL DEHYDROGENASE"/>
    <property type="match status" value="1"/>
</dbReference>
<dbReference type="SUPFAM" id="SSF55424">
    <property type="entry name" value="FAD/NAD-linked reductases, dimerisation (C-terminal) domain"/>
    <property type="match status" value="1"/>
</dbReference>
<dbReference type="Pfam" id="PF07992">
    <property type="entry name" value="Pyr_redox_2"/>
    <property type="match status" value="1"/>
</dbReference>
<dbReference type="PIRSF" id="PIRSF000350">
    <property type="entry name" value="Mercury_reductase_MerA"/>
    <property type="match status" value="1"/>
</dbReference>
<dbReference type="Gene3D" id="3.50.50.60">
    <property type="entry name" value="FAD/NAD(P)-binding domain"/>
    <property type="match status" value="2"/>
</dbReference>
<dbReference type="GO" id="GO:0005737">
    <property type="term" value="C:cytoplasm"/>
    <property type="evidence" value="ECO:0007669"/>
    <property type="project" value="UniProtKB-SubCell"/>
</dbReference>
<feature type="binding site" evidence="11">
    <location>
        <position position="204"/>
    </location>
    <ligand>
        <name>NAD(+)</name>
        <dbReference type="ChEBI" id="CHEBI:57540"/>
    </ligand>
</feature>
<dbReference type="PRINTS" id="PR00368">
    <property type="entry name" value="FADPNR"/>
</dbReference>
<keyword evidence="6 11" id="KW-0274">FAD</keyword>
<dbReference type="InterPro" id="IPR050151">
    <property type="entry name" value="Class-I_Pyr_Nuc-Dis_Oxidored"/>
</dbReference>
<comment type="caution">
    <text evidence="16">The sequence shown here is derived from an EMBL/GenBank/DDBJ whole genome shotgun (WGS) entry which is preliminary data.</text>
</comment>
<comment type="catalytic activity">
    <reaction evidence="9 13">
        <text>N(6)-[(R)-dihydrolipoyl]-L-lysyl-[protein] + NAD(+) = N(6)-[(R)-lipoyl]-L-lysyl-[protein] + NADH + H(+)</text>
        <dbReference type="Rhea" id="RHEA:15045"/>
        <dbReference type="Rhea" id="RHEA-COMP:10474"/>
        <dbReference type="Rhea" id="RHEA-COMP:10475"/>
        <dbReference type="ChEBI" id="CHEBI:15378"/>
        <dbReference type="ChEBI" id="CHEBI:57540"/>
        <dbReference type="ChEBI" id="CHEBI:57945"/>
        <dbReference type="ChEBI" id="CHEBI:83099"/>
        <dbReference type="ChEBI" id="CHEBI:83100"/>
        <dbReference type="EC" id="1.8.1.4"/>
    </reaction>
</comment>
<feature type="binding site" evidence="11">
    <location>
        <position position="52"/>
    </location>
    <ligand>
        <name>FAD</name>
        <dbReference type="ChEBI" id="CHEBI:57692"/>
    </ligand>
</feature>